<dbReference type="Proteomes" id="UP000250321">
    <property type="component" value="Unassembled WGS sequence"/>
</dbReference>
<reference evidence="3 4" key="1">
    <citation type="submission" date="2018-02" db="EMBL/GenBank/DDBJ databases">
        <title>Draft genome of wild Prunus yedoensis var. nudiflora.</title>
        <authorList>
            <person name="Baek S."/>
            <person name="Kim J.-H."/>
            <person name="Choi K."/>
            <person name="Kim G.-B."/>
            <person name="Cho A."/>
            <person name="Jang H."/>
            <person name="Shin C.-H."/>
            <person name="Yu H.-J."/>
            <person name="Mun J.-H."/>
        </authorList>
    </citation>
    <scope>NUCLEOTIDE SEQUENCE [LARGE SCALE GENOMIC DNA]</scope>
    <source>
        <strain evidence="4">cv. Jeju island</strain>
        <tissue evidence="3">Leaf</tissue>
    </source>
</reference>
<comment type="caution">
    <text evidence="3">The sequence shown here is derived from an EMBL/GenBank/DDBJ whole genome shotgun (WGS) entry which is preliminary data.</text>
</comment>
<name>A0A314Y7E2_PRUYE</name>
<dbReference type="EMBL" id="PJQY01001692">
    <property type="protein sequence ID" value="PQQ00541.1"/>
    <property type="molecule type" value="Genomic_DNA"/>
</dbReference>
<gene>
    <name evidence="3" type="ORF">Pyn_31864</name>
</gene>
<evidence type="ECO:0000256" key="1">
    <source>
        <dbReference type="SAM" id="MobiDB-lite"/>
    </source>
</evidence>
<accession>A0A314Y7E2</accession>
<keyword evidence="2" id="KW-0732">Signal</keyword>
<proteinExistence type="predicted"/>
<organism evidence="3 4">
    <name type="scientific">Prunus yedoensis var. nudiflora</name>
    <dbReference type="NCBI Taxonomy" id="2094558"/>
    <lineage>
        <taxon>Eukaryota</taxon>
        <taxon>Viridiplantae</taxon>
        <taxon>Streptophyta</taxon>
        <taxon>Embryophyta</taxon>
        <taxon>Tracheophyta</taxon>
        <taxon>Spermatophyta</taxon>
        <taxon>Magnoliopsida</taxon>
        <taxon>eudicotyledons</taxon>
        <taxon>Gunneridae</taxon>
        <taxon>Pentapetalae</taxon>
        <taxon>rosids</taxon>
        <taxon>fabids</taxon>
        <taxon>Rosales</taxon>
        <taxon>Rosaceae</taxon>
        <taxon>Amygdaloideae</taxon>
        <taxon>Amygdaleae</taxon>
        <taxon>Prunus</taxon>
    </lineage>
</organism>
<dbReference type="OrthoDB" id="1137391at2759"/>
<evidence type="ECO:0000313" key="3">
    <source>
        <dbReference type="EMBL" id="PQQ00541.1"/>
    </source>
</evidence>
<protein>
    <submittedName>
        <fullName evidence="3">Glucan endo-1 3-beta-D-glucosidase-like</fullName>
    </submittedName>
</protein>
<evidence type="ECO:0000256" key="2">
    <source>
        <dbReference type="SAM" id="SignalP"/>
    </source>
</evidence>
<keyword evidence="4" id="KW-1185">Reference proteome</keyword>
<dbReference type="AlphaFoldDB" id="A0A314Y7E2"/>
<evidence type="ECO:0000313" key="4">
    <source>
        <dbReference type="Proteomes" id="UP000250321"/>
    </source>
</evidence>
<feature type="region of interest" description="Disordered" evidence="1">
    <location>
        <begin position="47"/>
        <end position="70"/>
    </location>
</feature>
<feature type="signal peptide" evidence="2">
    <location>
        <begin position="1"/>
        <end position="23"/>
    </location>
</feature>
<sequence length="85" mass="9832">MEHIRLLLSCSCMIIMWPPLQHCYKGDFDVGEWTVYNPCCQFVSGGSGPPLPQEKEDTWRVPKPGTPDSALEHHKLHLWNTRRTQ</sequence>
<feature type="chain" id="PRO_5016251301" evidence="2">
    <location>
        <begin position="24"/>
        <end position="85"/>
    </location>
</feature>